<keyword evidence="3" id="KW-0752">Steroid biosynthesis</keyword>
<keyword evidence="5" id="KW-0443">Lipid metabolism</keyword>
<dbReference type="GeneID" id="87959742"/>
<evidence type="ECO:0000313" key="9">
    <source>
        <dbReference type="Proteomes" id="UP001329825"/>
    </source>
</evidence>
<dbReference type="InterPro" id="IPR036291">
    <property type="entry name" value="NAD(P)-bd_dom_sf"/>
</dbReference>
<dbReference type="InterPro" id="IPR051593">
    <property type="entry name" value="Ergosterol_Biosynth_ERG27"/>
</dbReference>
<evidence type="ECO:0000256" key="7">
    <source>
        <dbReference type="SAM" id="MobiDB-lite"/>
    </source>
</evidence>
<protein>
    <recommendedName>
        <fullName evidence="10">3-keto sterol reductase</fullName>
    </recommendedName>
</protein>
<feature type="region of interest" description="Disordered" evidence="7">
    <location>
        <begin position="54"/>
        <end position="85"/>
    </location>
</feature>
<keyword evidence="4" id="KW-0560">Oxidoreductase</keyword>
<evidence type="ECO:0000256" key="2">
    <source>
        <dbReference type="ARBA" id="ARBA00022857"/>
    </source>
</evidence>
<dbReference type="SUPFAM" id="SSF51735">
    <property type="entry name" value="NAD(P)-binding Rossmann-fold domains"/>
    <property type="match status" value="1"/>
</dbReference>
<keyword evidence="9" id="KW-1185">Reference proteome</keyword>
<evidence type="ECO:0000256" key="1">
    <source>
        <dbReference type="ARBA" id="ARBA00022516"/>
    </source>
</evidence>
<accession>A0ABZ1D954</accession>
<evidence type="ECO:0000313" key="8">
    <source>
        <dbReference type="EMBL" id="WRT70614.1"/>
    </source>
</evidence>
<sequence>MVSTRSGSTKVPEGVERDDNRIIAVVTGANSGFGLGICQQLLSNLSLPVGSSIPASTPQSTAMPPSLRSSFKTSSSKEKAKAKEEIADPPATLTLILACRSQSKAEEAKQILLTIHEKDLKNRIDRGEKVRTGWKEGLRIEWQGLDLDNPGGGNGVLGFCERLKEKYPHVTTLYLNAGMGAFTGLDWWMFFKQTMLEGMIRAQSLPKYQMEEKGAMSSDGERGLVWGTNVLAPYIIVKELIPLLKRSPPSLPFQPRVIYTSSLTSRYSTLHSSPLNDYQLIDYPNSYSPSKYMGDLVMTEFDRAYGTTPTSTTTAILSPKVTVQEKDRPIRFFTVDPGCVCTNFFSSGMGVIMWWANVKFFFYWLSFYLCRLLGSPHHPVYADQGALPMIYAALISDEYILPAEKNPAQRFAVMSSRWGKTAVGYEEVDRWEQGEDIGKGVVEACEAHRKEWRRRGGLE</sequence>
<name>A0ABZ1D954_9TREE</name>
<comment type="similarity">
    <text evidence="6">Belongs to the short-chain dehydrogenases/reductases (SDR) family. ERG27 subfamily.</text>
</comment>
<evidence type="ECO:0000256" key="3">
    <source>
        <dbReference type="ARBA" id="ARBA00022955"/>
    </source>
</evidence>
<evidence type="ECO:0000256" key="4">
    <source>
        <dbReference type="ARBA" id="ARBA00023002"/>
    </source>
</evidence>
<dbReference type="EMBL" id="CP141891">
    <property type="protein sequence ID" value="WRT70614.1"/>
    <property type="molecule type" value="Genomic_DNA"/>
</dbReference>
<organism evidence="8 9">
    <name type="scientific">Kwoniella shivajii</name>
    <dbReference type="NCBI Taxonomy" id="564305"/>
    <lineage>
        <taxon>Eukaryota</taxon>
        <taxon>Fungi</taxon>
        <taxon>Dikarya</taxon>
        <taxon>Basidiomycota</taxon>
        <taxon>Agaricomycotina</taxon>
        <taxon>Tremellomycetes</taxon>
        <taxon>Tremellales</taxon>
        <taxon>Cryptococcaceae</taxon>
        <taxon>Kwoniella</taxon>
    </lineage>
</organism>
<dbReference type="Gene3D" id="3.40.50.720">
    <property type="entry name" value="NAD(P)-binding Rossmann-like Domain"/>
    <property type="match status" value="1"/>
</dbReference>
<dbReference type="PANTHER" id="PTHR43647:SF1">
    <property type="entry name" value="3-KETO-STEROID REDUCTASE ERG27"/>
    <property type="match status" value="1"/>
</dbReference>
<evidence type="ECO:0008006" key="10">
    <source>
        <dbReference type="Google" id="ProtNLM"/>
    </source>
</evidence>
<dbReference type="RefSeq" id="XP_062795353.1">
    <property type="nucleotide sequence ID" value="XM_062939302.1"/>
</dbReference>
<feature type="compositionally biased region" description="Basic and acidic residues" evidence="7">
    <location>
        <begin position="75"/>
        <end position="85"/>
    </location>
</feature>
<dbReference type="Proteomes" id="UP001329825">
    <property type="component" value="Chromosome 11"/>
</dbReference>
<reference evidence="8 9" key="1">
    <citation type="submission" date="2024-01" db="EMBL/GenBank/DDBJ databases">
        <title>Comparative genomics of Cryptococcus and Kwoniella reveals pathogenesis evolution and contrasting modes of karyotype evolution via chromosome fusion or intercentromeric recombination.</title>
        <authorList>
            <person name="Coelho M.A."/>
            <person name="David-Palma M."/>
            <person name="Shea T."/>
            <person name="Bowers K."/>
            <person name="McGinley-Smith S."/>
            <person name="Mohammad A.W."/>
            <person name="Gnirke A."/>
            <person name="Yurkov A.M."/>
            <person name="Nowrousian M."/>
            <person name="Sun S."/>
            <person name="Cuomo C.A."/>
            <person name="Heitman J."/>
        </authorList>
    </citation>
    <scope>NUCLEOTIDE SEQUENCE [LARGE SCALE GENOMIC DNA]</scope>
    <source>
        <strain evidence="8">CBS 11374</strain>
    </source>
</reference>
<feature type="compositionally biased region" description="Polar residues" evidence="7">
    <location>
        <begin position="54"/>
        <end position="63"/>
    </location>
</feature>
<keyword evidence="1" id="KW-0444">Lipid biosynthesis</keyword>
<evidence type="ECO:0000256" key="6">
    <source>
        <dbReference type="ARBA" id="ARBA00023593"/>
    </source>
</evidence>
<gene>
    <name evidence="8" type="ORF">IL334_007612</name>
</gene>
<dbReference type="PANTHER" id="PTHR43647">
    <property type="entry name" value="DEHYDROGENASE"/>
    <property type="match status" value="1"/>
</dbReference>
<evidence type="ECO:0000256" key="5">
    <source>
        <dbReference type="ARBA" id="ARBA00023098"/>
    </source>
</evidence>
<keyword evidence="2" id="KW-0521">NADP</keyword>
<proteinExistence type="inferred from homology"/>